<evidence type="ECO:0000313" key="1">
    <source>
        <dbReference type="EMBL" id="DAD71964.1"/>
    </source>
</evidence>
<name>A0A8S5LPL0_9CAUD</name>
<accession>A0A8S5LPL0</accession>
<dbReference type="EMBL" id="BK015890">
    <property type="protein sequence ID" value="DAD71964.1"/>
    <property type="molecule type" value="Genomic_DNA"/>
</dbReference>
<proteinExistence type="predicted"/>
<protein>
    <submittedName>
        <fullName evidence="1">Uncharacterized protein</fullName>
    </submittedName>
</protein>
<sequence>MKRTVREHSPLFLYTHSKTKKCVFFAGSKPLNFRAFFIFEFY</sequence>
<organism evidence="1">
    <name type="scientific">Myoviridae sp. ct0f722</name>
    <dbReference type="NCBI Taxonomy" id="2827599"/>
    <lineage>
        <taxon>Viruses</taxon>
        <taxon>Duplodnaviria</taxon>
        <taxon>Heunggongvirae</taxon>
        <taxon>Uroviricota</taxon>
        <taxon>Caudoviricetes</taxon>
    </lineage>
</organism>
<reference evidence="1" key="1">
    <citation type="journal article" date="2021" name="Proc. Natl. Acad. Sci. U.S.A.">
        <title>A Catalog of Tens of Thousands of Viruses from Human Metagenomes Reveals Hidden Associations with Chronic Diseases.</title>
        <authorList>
            <person name="Tisza M.J."/>
            <person name="Buck C.B."/>
        </authorList>
    </citation>
    <scope>NUCLEOTIDE SEQUENCE</scope>
    <source>
        <strain evidence="1">Ct0f722</strain>
    </source>
</reference>